<organism evidence="3 4">
    <name type="scientific">Naegleria fowleri</name>
    <name type="common">Brain eating amoeba</name>
    <dbReference type="NCBI Taxonomy" id="5763"/>
    <lineage>
        <taxon>Eukaryota</taxon>
        <taxon>Discoba</taxon>
        <taxon>Heterolobosea</taxon>
        <taxon>Tetramitia</taxon>
        <taxon>Eutetramitia</taxon>
        <taxon>Vahlkampfiidae</taxon>
        <taxon>Naegleria</taxon>
    </lineage>
</organism>
<accession>A0A6A5BXE6</accession>
<evidence type="ECO:0000313" key="3">
    <source>
        <dbReference type="EMBL" id="KAF0979322.1"/>
    </source>
</evidence>
<dbReference type="OrthoDB" id="10273762at2759"/>
<dbReference type="InterPro" id="IPR001107">
    <property type="entry name" value="Band_7"/>
</dbReference>
<dbReference type="SUPFAM" id="SSF117892">
    <property type="entry name" value="Band 7/SPFH domain"/>
    <property type="match status" value="1"/>
</dbReference>
<proteinExistence type="predicted"/>
<dbReference type="VEuPathDB" id="AmoebaDB:NfTy_054500"/>
<evidence type="ECO:0000259" key="2">
    <source>
        <dbReference type="Pfam" id="PF01145"/>
    </source>
</evidence>
<feature type="transmembrane region" description="Helical" evidence="1">
    <location>
        <begin position="15"/>
        <end position="35"/>
    </location>
</feature>
<evidence type="ECO:0000256" key="1">
    <source>
        <dbReference type="SAM" id="Phobius"/>
    </source>
</evidence>
<comment type="caution">
    <text evidence="3">The sequence shown here is derived from an EMBL/GenBank/DDBJ whole genome shotgun (WGS) entry which is preliminary data.</text>
</comment>
<evidence type="ECO:0000313" key="4">
    <source>
        <dbReference type="Proteomes" id="UP000444721"/>
    </source>
</evidence>
<dbReference type="VEuPathDB" id="AmoebaDB:NF0036610"/>
<keyword evidence="1" id="KW-0472">Membrane</keyword>
<name>A0A6A5BXE6_NAEFO</name>
<dbReference type="VEuPathDB" id="AmoebaDB:FDP41_001665"/>
<feature type="domain" description="Band 7" evidence="2">
    <location>
        <begin position="120"/>
        <end position="287"/>
    </location>
</feature>
<dbReference type="InterPro" id="IPR036013">
    <property type="entry name" value="Band_7/SPFH_dom_sf"/>
</dbReference>
<dbReference type="GeneID" id="68108883"/>
<keyword evidence="1" id="KW-1133">Transmembrane helix</keyword>
<sequence>MDWGSLVKTSEFRRFMFFISVVTVGGLSPVAYKIYTEVKNMPGKSFFLYRRKCLESDPNETQDPLNPEHYLEERKNSKYMMMIKDFNLEISKMVLPAFVGCVAGLSLYRFYFLRRIKSSQPGKVLVIYRKFEGPKQGDNDIIRTLYTIPDNQPFPVGKFIYPWQHVGYVTEEKINLKLEDFKVFSKDGKEIQITLDLIVGVSEKDVTLSLYRASAYLIDLTAEQIKERALESVQGGLINNIKDYSYSDIAGNIVDFNYYVTQIVTWYLKYLGLIVHKASLIHIKTPDGDIDIPITNLK</sequence>
<dbReference type="Pfam" id="PF01145">
    <property type="entry name" value="Band_7"/>
    <property type="match status" value="1"/>
</dbReference>
<gene>
    <name evidence="3" type="ORF">FDP41_001665</name>
</gene>
<dbReference type="Proteomes" id="UP000444721">
    <property type="component" value="Unassembled WGS sequence"/>
</dbReference>
<dbReference type="AlphaFoldDB" id="A0A6A5BXE6"/>
<reference evidence="3 4" key="1">
    <citation type="journal article" date="2019" name="Sci. Rep.">
        <title>Nanopore sequencing improves the draft genome of the human pathogenic amoeba Naegleria fowleri.</title>
        <authorList>
            <person name="Liechti N."/>
            <person name="Schurch N."/>
            <person name="Bruggmann R."/>
            <person name="Wittwer M."/>
        </authorList>
    </citation>
    <scope>NUCLEOTIDE SEQUENCE [LARGE SCALE GENOMIC DNA]</scope>
    <source>
        <strain evidence="3 4">ATCC 30894</strain>
    </source>
</reference>
<keyword evidence="4" id="KW-1185">Reference proteome</keyword>
<protein>
    <recommendedName>
        <fullName evidence="2">Band 7 domain-containing protein</fullName>
    </recommendedName>
</protein>
<keyword evidence="1" id="KW-0812">Transmembrane</keyword>
<feature type="transmembrane region" description="Helical" evidence="1">
    <location>
        <begin position="90"/>
        <end position="111"/>
    </location>
</feature>
<dbReference type="EMBL" id="VFQX01000027">
    <property type="protein sequence ID" value="KAF0979322.1"/>
    <property type="molecule type" value="Genomic_DNA"/>
</dbReference>
<dbReference type="RefSeq" id="XP_044564035.1">
    <property type="nucleotide sequence ID" value="XM_044704774.1"/>
</dbReference>